<organism evidence="1">
    <name type="scientific">marine metagenome</name>
    <dbReference type="NCBI Taxonomy" id="408172"/>
    <lineage>
        <taxon>unclassified sequences</taxon>
        <taxon>metagenomes</taxon>
        <taxon>ecological metagenomes</taxon>
    </lineage>
</organism>
<proteinExistence type="predicted"/>
<gene>
    <name evidence="1" type="ORF">METZ01_LOCUS372746</name>
</gene>
<evidence type="ECO:0000313" key="1">
    <source>
        <dbReference type="EMBL" id="SVD19892.1"/>
    </source>
</evidence>
<dbReference type="EMBL" id="UINC01135627">
    <property type="protein sequence ID" value="SVD19892.1"/>
    <property type="molecule type" value="Genomic_DNA"/>
</dbReference>
<accession>A0A382TDM7</accession>
<name>A0A382TDM7_9ZZZZ</name>
<protein>
    <submittedName>
        <fullName evidence="1">Uncharacterized protein</fullName>
    </submittedName>
</protein>
<reference evidence="1" key="1">
    <citation type="submission" date="2018-05" db="EMBL/GenBank/DDBJ databases">
        <authorList>
            <person name="Lanie J.A."/>
            <person name="Ng W.-L."/>
            <person name="Kazmierczak K.M."/>
            <person name="Andrzejewski T.M."/>
            <person name="Davidsen T.M."/>
            <person name="Wayne K.J."/>
            <person name="Tettelin H."/>
            <person name="Glass J.I."/>
            <person name="Rusch D."/>
            <person name="Podicherti R."/>
            <person name="Tsui H.-C.T."/>
            <person name="Winkler M.E."/>
        </authorList>
    </citation>
    <scope>NUCLEOTIDE SEQUENCE</scope>
</reference>
<dbReference type="AlphaFoldDB" id="A0A382TDM7"/>
<sequence>MTFDTIQYIESPLGNCREKKAIIIGIIQSIMVWFDCCRGSVDGLTVNFC</sequence>